<evidence type="ECO:0000256" key="6">
    <source>
        <dbReference type="SAM" id="Coils"/>
    </source>
</evidence>
<reference evidence="9 10" key="1">
    <citation type="submission" date="2024-05" db="EMBL/GenBank/DDBJ databases">
        <title>Halomonas sp. SSM6 16S ribosomal RNA gene Genome sequencing and assembly.</title>
        <authorList>
            <person name="Yook S."/>
        </authorList>
    </citation>
    <scope>NUCLEOTIDE SEQUENCE [LARGE SCALE GENOMIC DNA]</scope>
    <source>
        <strain evidence="9 10">SSM6</strain>
    </source>
</reference>
<sequence length="423" mass="47854">MSAPERHQTHRAESDEIDLRDIALAIYAGWKWIAISILACVAAGSAYAFIADPQYSTDIAYIPAPEGLRALESMPGSYESLSVFEEFNKRLSSYNNFKSFYDQDPGYFTSIKKENELPEIEPRSFFTKNIKLTSPSDDSDSSRTIAINYSNSLEGPTLLNDYFQWTEKNHINDLADRADRAVDRIVDQNRATMDAHLKSQGEDTEARITRLREEDQIRIAELEDELQAVKQSIVSSREERIRILENAEQIALRLGIEKPTTPRDLGRQSSENDVVYAEINSQDGIPLYFMGTEALSAERVVIESNLEEEVKTAEVRNIEQQLQQLKENQTINALLRRESLSPFSVQHNELRQQNAILAAKNISEEEIDVASVSHWAYQPGSPDSPRIRLIVSLSLILGAMIGIFLLLAARFFASVKNHREKVA</sequence>
<dbReference type="EMBL" id="JBEGCJ010000002">
    <property type="protein sequence ID" value="MEQ6917028.1"/>
    <property type="molecule type" value="Genomic_DNA"/>
</dbReference>
<keyword evidence="4 7" id="KW-1133">Transmembrane helix</keyword>
<dbReference type="Pfam" id="PF02706">
    <property type="entry name" value="Wzz"/>
    <property type="match status" value="1"/>
</dbReference>
<keyword evidence="2" id="KW-1003">Cell membrane</keyword>
<organism evidence="9 10">
    <name type="scientific">Halomonas aquatica</name>
    <dbReference type="NCBI Taxonomy" id="3151123"/>
    <lineage>
        <taxon>Bacteria</taxon>
        <taxon>Pseudomonadati</taxon>
        <taxon>Pseudomonadota</taxon>
        <taxon>Gammaproteobacteria</taxon>
        <taxon>Oceanospirillales</taxon>
        <taxon>Halomonadaceae</taxon>
        <taxon>Halomonas</taxon>
    </lineage>
</organism>
<dbReference type="Proteomes" id="UP001442468">
    <property type="component" value="Unassembled WGS sequence"/>
</dbReference>
<accession>A0ABV1ND94</accession>
<evidence type="ECO:0000259" key="8">
    <source>
        <dbReference type="Pfam" id="PF02706"/>
    </source>
</evidence>
<feature type="domain" description="Polysaccharide chain length determinant N-terminal" evidence="8">
    <location>
        <begin position="15"/>
        <end position="84"/>
    </location>
</feature>
<gene>
    <name evidence="9" type="ORF">ABE960_05790</name>
</gene>
<dbReference type="PANTHER" id="PTHR32309">
    <property type="entry name" value="TYROSINE-PROTEIN KINASE"/>
    <property type="match status" value="1"/>
</dbReference>
<feature type="transmembrane region" description="Helical" evidence="7">
    <location>
        <begin position="389"/>
        <end position="413"/>
    </location>
</feature>
<evidence type="ECO:0000256" key="7">
    <source>
        <dbReference type="SAM" id="Phobius"/>
    </source>
</evidence>
<dbReference type="InterPro" id="IPR003856">
    <property type="entry name" value="LPS_length_determ_N"/>
</dbReference>
<feature type="coiled-coil region" evidence="6">
    <location>
        <begin position="205"/>
        <end position="239"/>
    </location>
</feature>
<feature type="transmembrane region" description="Helical" evidence="7">
    <location>
        <begin position="30"/>
        <end position="50"/>
    </location>
</feature>
<keyword evidence="10" id="KW-1185">Reference proteome</keyword>
<evidence type="ECO:0000313" key="9">
    <source>
        <dbReference type="EMBL" id="MEQ6917028.1"/>
    </source>
</evidence>
<dbReference type="InterPro" id="IPR050445">
    <property type="entry name" value="Bact_polysacc_biosynth/exp"/>
</dbReference>
<keyword evidence="6" id="KW-0175">Coiled coil</keyword>
<evidence type="ECO:0000256" key="1">
    <source>
        <dbReference type="ARBA" id="ARBA00004651"/>
    </source>
</evidence>
<name>A0ABV1ND94_9GAMM</name>
<evidence type="ECO:0000256" key="4">
    <source>
        <dbReference type="ARBA" id="ARBA00022989"/>
    </source>
</evidence>
<dbReference type="Gene3D" id="3.30.1890.10">
    <property type="entry name" value="FepE-like"/>
    <property type="match status" value="2"/>
</dbReference>
<dbReference type="SUPFAM" id="SSF160355">
    <property type="entry name" value="Bacterial polysaccharide co-polymerase-like"/>
    <property type="match status" value="2"/>
</dbReference>
<protein>
    <submittedName>
        <fullName evidence="9">Wzz/FepE/Etk N-terminal domain-containing protein</fullName>
    </submittedName>
</protein>
<comment type="subcellular location">
    <subcellularLocation>
        <location evidence="1">Cell membrane</location>
        <topology evidence="1">Multi-pass membrane protein</topology>
    </subcellularLocation>
</comment>
<dbReference type="RefSeq" id="WP_349761274.1">
    <property type="nucleotide sequence ID" value="NZ_JBEGCJ010000002.1"/>
</dbReference>
<evidence type="ECO:0000256" key="2">
    <source>
        <dbReference type="ARBA" id="ARBA00022475"/>
    </source>
</evidence>
<dbReference type="PANTHER" id="PTHR32309:SF13">
    <property type="entry name" value="FERRIC ENTEROBACTIN TRANSPORT PROTEIN FEPE"/>
    <property type="match status" value="1"/>
</dbReference>
<evidence type="ECO:0000313" key="10">
    <source>
        <dbReference type="Proteomes" id="UP001442468"/>
    </source>
</evidence>
<keyword evidence="5 7" id="KW-0472">Membrane</keyword>
<evidence type="ECO:0000256" key="5">
    <source>
        <dbReference type="ARBA" id="ARBA00023136"/>
    </source>
</evidence>
<proteinExistence type="predicted"/>
<comment type="caution">
    <text evidence="9">The sequence shown here is derived from an EMBL/GenBank/DDBJ whole genome shotgun (WGS) entry which is preliminary data.</text>
</comment>
<evidence type="ECO:0000256" key="3">
    <source>
        <dbReference type="ARBA" id="ARBA00022692"/>
    </source>
</evidence>
<keyword evidence="3 7" id="KW-0812">Transmembrane</keyword>